<gene>
    <name evidence="7" type="ORF">SPARVUS_LOCUS4245259</name>
</gene>
<feature type="transmembrane region" description="Helical" evidence="5">
    <location>
        <begin position="215"/>
        <end position="239"/>
    </location>
</feature>
<reference evidence="7" key="1">
    <citation type="submission" date="2023-05" db="EMBL/GenBank/DDBJ databases">
        <authorList>
            <person name="Stuckert A."/>
        </authorList>
    </citation>
    <scope>NUCLEOTIDE SEQUENCE</scope>
</reference>
<dbReference type="SUPFAM" id="SSF52540">
    <property type="entry name" value="P-loop containing nucleoside triphosphate hydrolases"/>
    <property type="match status" value="1"/>
</dbReference>
<keyword evidence="2 5" id="KW-0812">Transmembrane</keyword>
<dbReference type="InterPro" id="IPR036640">
    <property type="entry name" value="ABC1_TM_sf"/>
</dbReference>
<evidence type="ECO:0000256" key="4">
    <source>
        <dbReference type="ARBA" id="ARBA00023136"/>
    </source>
</evidence>
<dbReference type="InterPro" id="IPR027417">
    <property type="entry name" value="P-loop_NTPase"/>
</dbReference>
<keyword evidence="4 5" id="KW-0472">Membrane</keyword>
<dbReference type="PROSITE" id="PS50929">
    <property type="entry name" value="ABC_TM1F"/>
    <property type="match status" value="1"/>
</dbReference>
<dbReference type="SUPFAM" id="SSF90123">
    <property type="entry name" value="ABC transporter transmembrane region"/>
    <property type="match status" value="1"/>
</dbReference>
<dbReference type="EMBL" id="CATNWA010007708">
    <property type="protein sequence ID" value="CAI9554576.1"/>
    <property type="molecule type" value="Genomic_DNA"/>
</dbReference>
<keyword evidence="8" id="KW-1185">Reference proteome</keyword>
<dbReference type="Pfam" id="PF00005">
    <property type="entry name" value="ABC_tran"/>
    <property type="match status" value="1"/>
</dbReference>
<protein>
    <recommendedName>
        <fullName evidence="6">ABC transmembrane type-1 domain-containing protein</fullName>
    </recommendedName>
</protein>
<dbReference type="Proteomes" id="UP001162483">
    <property type="component" value="Unassembled WGS sequence"/>
</dbReference>
<comment type="subcellular location">
    <subcellularLocation>
        <location evidence="1">Membrane</location>
        <topology evidence="1">Multi-pass membrane protein</topology>
    </subcellularLocation>
</comment>
<dbReference type="InterPro" id="IPR005293">
    <property type="entry name" value="Tap2/ABCB3"/>
</dbReference>
<dbReference type="Gene3D" id="1.20.1560.10">
    <property type="entry name" value="ABC transporter type 1, transmembrane domain"/>
    <property type="match status" value="1"/>
</dbReference>
<evidence type="ECO:0000259" key="6">
    <source>
        <dbReference type="PROSITE" id="PS50929"/>
    </source>
</evidence>
<evidence type="ECO:0000256" key="3">
    <source>
        <dbReference type="ARBA" id="ARBA00022989"/>
    </source>
</evidence>
<organism evidence="7 8">
    <name type="scientific">Staurois parvus</name>
    <dbReference type="NCBI Taxonomy" id="386267"/>
    <lineage>
        <taxon>Eukaryota</taxon>
        <taxon>Metazoa</taxon>
        <taxon>Chordata</taxon>
        <taxon>Craniata</taxon>
        <taxon>Vertebrata</taxon>
        <taxon>Euteleostomi</taxon>
        <taxon>Amphibia</taxon>
        <taxon>Batrachia</taxon>
        <taxon>Anura</taxon>
        <taxon>Neobatrachia</taxon>
        <taxon>Ranoidea</taxon>
        <taxon>Ranidae</taxon>
        <taxon>Staurois</taxon>
    </lineage>
</organism>
<proteinExistence type="predicted"/>
<dbReference type="PANTHER" id="PTHR43394">
    <property type="entry name" value="ATP-DEPENDENT PERMEASE MDL1, MITOCHONDRIAL"/>
    <property type="match status" value="1"/>
</dbReference>
<evidence type="ECO:0000256" key="5">
    <source>
        <dbReference type="SAM" id="Phobius"/>
    </source>
</evidence>
<dbReference type="PANTHER" id="PTHR43394:SF14">
    <property type="entry name" value="TRANSPORTER 2, ATP BINDING CASSETTE SUBFAMILY B"/>
    <property type="match status" value="1"/>
</dbReference>
<evidence type="ECO:0000256" key="1">
    <source>
        <dbReference type="ARBA" id="ARBA00004141"/>
    </source>
</evidence>
<dbReference type="PRINTS" id="PR01897">
    <property type="entry name" value="TAP2PROTEIN"/>
</dbReference>
<feature type="transmembrane region" description="Helical" evidence="5">
    <location>
        <begin position="82"/>
        <end position="106"/>
    </location>
</feature>
<dbReference type="InterPro" id="IPR039421">
    <property type="entry name" value="Type_1_exporter"/>
</dbReference>
<evidence type="ECO:0000313" key="8">
    <source>
        <dbReference type="Proteomes" id="UP001162483"/>
    </source>
</evidence>
<comment type="caution">
    <text evidence="7">The sequence shown here is derived from an EMBL/GenBank/DDBJ whole genome shotgun (WGS) entry which is preliminary data.</text>
</comment>
<evidence type="ECO:0000256" key="2">
    <source>
        <dbReference type="ARBA" id="ARBA00022692"/>
    </source>
</evidence>
<feature type="domain" description="ABC transmembrane type-1" evidence="6">
    <location>
        <begin position="88"/>
        <end position="368"/>
    </location>
</feature>
<dbReference type="InterPro" id="IPR003439">
    <property type="entry name" value="ABC_transporter-like_ATP-bd"/>
</dbReference>
<keyword evidence="3 5" id="KW-1133">Transmembrane helix</keyword>
<dbReference type="InterPro" id="IPR011527">
    <property type="entry name" value="ABC1_TM_dom"/>
</dbReference>
<accession>A0ABN9C3H1</accession>
<dbReference type="Gene3D" id="3.40.50.300">
    <property type="entry name" value="P-loop containing nucleotide triphosphate hydrolases"/>
    <property type="match status" value="1"/>
</dbReference>
<name>A0ABN9C3H1_9NEOB</name>
<feature type="transmembrane region" description="Helical" evidence="5">
    <location>
        <begin position="126"/>
        <end position="149"/>
    </location>
</feature>
<sequence>MLCLAPPLYQTLRFLLFSQAPELHLGLVNSLLYHLPLSLALLLWDLLSPVIFPEEDPEGNGNGKKKERENFIRLIKLSKPDWHLLTPAFVFLTLALMLEISIPYYMGRVIDILSNNYKETEFLLAILYMAFFSVTSSVSAGCRGGLFIFSMARLNIRLRGLLFRAFAKQDIAFFETTKTGEITSRLSQDTALVSRSIAANVNITLRMLVKCIGHYYFMILVSWKLTLLTLISTPLIWIVQSLYNKYHKDLVKKVQDSIASSSDVAKEIIESVKTVKSFAAEEEEAERYEEALKKTHRLQCRRDLVRAVYLLAIRTVNLGTQVAMLVYGHNLIQSGAITSGQMVSFMLYQIESGDYLRSLFHMLSEITHSAGASTKVFQYLDQQPQVSTSGSLCPENLEGVFEFKNVTFSYPSRPENPALKDVSFTLKAGTVTALVGPSGGGKTTCVAMLERFYEPQSGEILLDGRPLAEYKHQYLHRKVALVAQEPILFAGTVRENIAYGLDNPSEKQLVESARLAKVESFIKNTENGYDTGKRVASDRKGSTTRM</sequence>
<evidence type="ECO:0000313" key="7">
    <source>
        <dbReference type="EMBL" id="CAI9554576.1"/>
    </source>
</evidence>
<dbReference type="Pfam" id="PF00664">
    <property type="entry name" value="ABC_membrane"/>
    <property type="match status" value="1"/>
</dbReference>